<evidence type="ECO:0000313" key="2">
    <source>
        <dbReference type="EMBL" id="PSR20244.1"/>
    </source>
</evidence>
<evidence type="ECO:0000259" key="1">
    <source>
        <dbReference type="Pfam" id="PF11695"/>
    </source>
</evidence>
<name>A0A2T2WDE1_9FIRM</name>
<dbReference type="SUPFAM" id="SSF54909">
    <property type="entry name" value="Dimeric alpha+beta barrel"/>
    <property type="match status" value="1"/>
</dbReference>
<dbReference type="Proteomes" id="UP000241848">
    <property type="component" value="Unassembled WGS sequence"/>
</dbReference>
<sequence length="162" mass="18384">MTHLTIFTVGILHDPLDSPGNQAFWAQAEKIWTELDGVPGFLGQIPFDPLDVNVPLHVRPYRDRAVCTLSLWQDAQALLTFAYRGNAHAQALRKRKDYFIRIQPNHVVWYTNGAVNPTYAQGARRMDYLVQNGPTPYAFTLHHLFTEHGHPLNRAPSPTGQE</sequence>
<dbReference type="EMBL" id="PXYV01000074">
    <property type="protein sequence ID" value="PSR20244.1"/>
    <property type="molecule type" value="Genomic_DNA"/>
</dbReference>
<accession>A0A2T2WDE1</accession>
<dbReference type="InterPro" id="IPR011008">
    <property type="entry name" value="Dimeric_a/b-barrel"/>
</dbReference>
<dbReference type="InterPro" id="IPR021708">
    <property type="entry name" value="DUF3291"/>
</dbReference>
<comment type="caution">
    <text evidence="2">The sequence shown here is derived from an EMBL/GenBank/DDBJ whole genome shotgun (WGS) entry which is preliminary data.</text>
</comment>
<evidence type="ECO:0000313" key="3">
    <source>
        <dbReference type="Proteomes" id="UP000241848"/>
    </source>
</evidence>
<feature type="domain" description="DUF3291" evidence="1">
    <location>
        <begin position="6"/>
        <end position="142"/>
    </location>
</feature>
<dbReference type="AlphaFoldDB" id="A0A2T2WDE1"/>
<proteinExistence type="predicted"/>
<protein>
    <recommendedName>
        <fullName evidence="1">DUF3291 domain-containing protein</fullName>
    </recommendedName>
</protein>
<dbReference type="Pfam" id="PF11695">
    <property type="entry name" value="DUF3291"/>
    <property type="match status" value="1"/>
</dbReference>
<reference evidence="2 3" key="1">
    <citation type="journal article" date="2014" name="BMC Genomics">
        <title>Comparison of environmental and isolate Sulfobacillus genomes reveals diverse carbon, sulfur, nitrogen, and hydrogen metabolisms.</title>
        <authorList>
            <person name="Justice N.B."/>
            <person name="Norman A."/>
            <person name="Brown C.T."/>
            <person name="Singh A."/>
            <person name="Thomas B.C."/>
            <person name="Banfield J.F."/>
        </authorList>
    </citation>
    <scope>NUCLEOTIDE SEQUENCE [LARGE SCALE GENOMIC DNA]</scope>
    <source>
        <strain evidence="2">AMDSBA3</strain>
    </source>
</reference>
<gene>
    <name evidence="2" type="ORF">C7B45_15785</name>
</gene>
<organism evidence="2 3">
    <name type="scientific">Sulfobacillus acidophilus</name>
    <dbReference type="NCBI Taxonomy" id="53633"/>
    <lineage>
        <taxon>Bacteria</taxon>
        <taxon>Bacillati</taxon>
        <taxon>Bacillota</taxon>
        <taxon>Clostridia</taxon>
        <taxon>Eubacteriales</taxon>
        <taxon>Clostridiales Family XVII. Incertae Sedis</taxon>
        <taxon>Sulfobacillus</taxon>
    </lineage>
</organism>